<dbReference type="AlphaFoldDB" id="A0A2B7YH26"/>
<accession>A0A2B7YH26</accession>
<name>A0A2B7YH26_POLH7</name>
<evidence type="ECO:0000256" key="1">
    <source>
        <dbReference type="SAM" id="MobiDB-lite"/>
    </source>
</evidence>
<dbReference type="EMBL" id="PDNA01000024">
    <property type="protein sequence ID" value="PGH23384.1"/>
    <property type="molecule type" value="Genomic_DNA"/>
</dbReference>
<feature type="compositionally biased region" description="Polar residues" evidence="1">
    <location>
        <begin position="324"/>
        <end position="335"/>
    </location>
</feature>
<evidence type="ECO:0000313" key="3">
    <source>
        <dbReference type="Proteomes" id="UP000224634"/>
    </source>
</evidence>
<protein>
    <submittedName>
        <fullName evidence="2">Uncharacterized protein</fullName>
    </submittedName>
</protein>
<dbReference type="Proteomes" id="UP000224634">
    <property type="component" value="Unassembled WGS sequence"/>
</dbReference>
<feature type="compositionally biased region" description="Polar residues" evidence="1">
    <location>
        <begin position="275"/>
        <end position="297"/>
    </location>
</feature>
<dbReference type="OrthoDB" id="5409522at2759"/>
<proteinExistence type="predicted"/>
<sequence>MPQNLSHAAAAAAGNTAPTLATAPTHCPHTYYPPNPYHTCRHPYHDGYSNTNLPPLLFRMDAPGATRGQPPIQPLRENDTIVHDASGDAIRDFPFLPRYISVRPPGWLLEFWIRTDSRLTYRDIKARMTGPGSIPSDNTLNMRREREARTPLGLSCWTTRRGYTTRVEIERIERWTTNQVRHNTTMDIIYNSSGVPHRLRKKGLLAPGVATTTDHTYSLDFFLDGRASHTPSSRLASALDLFHELESAAIAENVANWRDLPAQYFPAAWASRRNTGSTATAPAGNTTGSANISTGPQTMPLPNNHHTPGNGGTGPSGNAMHHPTPSNGFTPATNPSPFVSQPHYQHGFHAESGPAVGGHRSQDEGHENFNSFTPVGGPGGFNYRFNGGGIYSIRRNPIHSINTDSGRIMARGNPFSTLQRGGVRSFERFLLEDEE</sequence>
<gene>
    <name evidence="2" type="ORF">AJ80_02494</name>
</gene>
<keyword evidence="3" id="KW-1185">Reference proteome</keyword>
<evidence type="ECO:0000313" key="2">
    <source>
        <dbReference type="EMBL" id="PGH23384.1"/>
    </source>
</evidence>
<reference evidence="2 3" key="1">
    <citation type="submission" date="2017-10" db="EMBL/GenBank/DDBJ databases">
        <title>Comparative genomics in systemic dimorphic fungi from Ajellomycetaceae.</title>
        <authorList>
            <person name="Munoz J.F."/>
            <person name="Mcewen J.G."/>
            <person name="Clay O.K."/>
            <person name="Cuomo C.A."/>
        </authorList>
    </citation>
    <scope>NUCLEOTIDE SEQUENCE [LARGE SCALE GENOMIC DNA]</scope>
    <source>
        <strain evidence="2 3">UAMH7299</strain>
    </source>
</reference>
<comment type="caution">
    <text evidence="2">The sequence shown here is derived from an EMBL/GenBank/DDBJ whole genome shotgun (WGS) entry which is preliminary data.</text>
</comment>
<feature type="region of interest" description="Disordered" evidence="1">
    <location>
        <begin position="275"/>
        <end position="335"/>
    </location>
</feature>
<organism evidence="2 3">
    <name type="scientific">Polytolypa hystricis (strain UAMH7299)</name>
    <dbReference type="NCBI Taxonomy" id="1447883"/>
    <lineage>
        <taxon>Eukaryota</taxon>
        <taxon>Fungi</taxon>
        <taxon>Dikarya</taxon>
        <taxon>Ascomycota</taxon>
        <taxon>Pezizomycotina</taxon>
        <taxon>Eurotiomycetes</taxon>
        <taxon>Eurotiomycetidae</taxon>
        <taxon>Onygenales</taxon>
        <taxon>Onygenales incertae sedis</taxon>
        <taxon>Polytolypa</taxon>
    </lineage>
</organism>